<dbReference type="RefSeq" id="WP_349297576.1">
    <property type="nucleotide sequence ID" value="NZ_JBEDNQ010000003.1"/>
</dbReference>
<name>A0ABV1K7N4_9PSEU</name>
<feature type="signal peptide" evidence="2">
    <location>
        <begin position="1"/>
        <end position="25"/>
    </location>
</feature>
<feature type="chain" id="PRO_5047497411" description="Secreted protein" evidence="2">
    <location>
        <begin position="26"/>
        <end position="122"/>
    </location>
</feature>
<organism evidence="3 4">
    <name type="scientific">Pseudonocardia nematodicida</name>
    <dbReference type="NCBI Taxonomy" id="1206997"/>
    <lineage>
        <taxon>Bacteria</taxon>
        <taxon>Bacillati</taxon>
        <taxon>Actinomycetota</taxon>
        <taxon>Actinomycetes</taxon>
        <taxon>Pseudonocardiales</taxon>
        <taxon>Pseudonocardiaceae</taxon>
        <taxon>Pseudonocardia</taxon>
    </lineage>
</organism>
<sequence length="122" mass="12051">MLKKAAFVTAGVTAGLLAVSPLAFAGDYGKEQSGSHHGSAGQNQINTADENRVSSQNGLVNVGDVNALNNANVLSCSLNNLDVAASVLGVLGGQAGNSGDDFAAGECSPGSTTQGNLGVFDN</sequence>
<comment type="caution">
    <text evidence="3">The sequence shown here is derived from an EMBL/GenBank/DDBJ whole genome shotgun (WGS) entry which is preliminary data.</text>
</comment>
<evidence type="ECO:0000256" key="1">
    <source>
        <dbReference type="SAM" id="MobiDB-lite"/>
    </source>
</evidence>
<protein>
    <recommendedName>
        <fullName evidence="5">Secreted protein</fullName>
    </recommendedName>
</protein>
<feature type="region of interest" description="Disordered" evidence="1">
    <location>
        <begin position="30"/>
        <end position="53"/>
    </location>
</feature>
<keyword evidence="2" id="KW-0732">Signal</keyword>
<evidence type="ECO:0000313" key="3">
    <source>
        <dbReference type="EMBL" id="MEQ3550495.1"/>
    </source>
</evidence>
<reference evidence="3 4" key="1">
    <citation type="submission" date="2024-03" db="EMBL/GenBank/DDBJ databases">
        <title>Draft genome sequence of Pseudonocardia nematodicida JCM 31783.</title>
        <authorList>
            <person name="Butdee W."/>
            <person name="Duangmal K."/>
        </authorList>
    </citation>
    <scope>NUCLEOTIDE SEQUENCE [LARGE SCALE GENOMIC DNA]</scope>
    <source>
        <strain evidence="3 4">JCM 31783</strain>
    </source>
</reference>
<accession>A0ABV1K7N4</accession>
<proteinExistence type="predicted"/>
<gene>
    <name evidence="3" type="ORF">WIS52_08435</name>
</gene>
<evidence type="ECO:0000313" key="4">
    <source>
        <dbReference type="Proteomes" id="UP001494902"/>
    </source>
</evidence>
<dbReference type="EMBL" id="JBEDNQ010000003">
    <property type="protein sequence ID" value="MEQ3550495.1"/>
    <property type="molecule type" value="Genomic_DNA"/>
</dbReference>
<evidence type="ECO:0000256" key="2">
    <source>
        <dbReference type="SAM" id="SignalP"/>
    </source>
</evidence>
<dbReference type="Proteomes" id="UP001494902">
    <property type="component" value="Unassembled WGS sequence"/>
</dbReference>
<feature type="compositionally biased region" description="Polar residues" evidence="1">
    <location>
        <begin position="40"/>
        <end position="53"/>
    </location>
</feature>
<keyword evidence="4" id="KW-1185">Reference proteome</keyword>
<evidence type="ECO:0008006" key="5">
    <source>
        <dbReference type="Google" id="ProtNLM"/>
    </source>
</evidence>